<evidence type="ECO:0000313" key="11">
    <source>
        <dbReference type="Proteomes" id="UP001152799"/>
    </source>
</evidence>
<sequence length="497" mass="57833">MGLSILDKVTSNTRNNGKLVKSFYCHKCGKFFTTFLKLHLHALRDAEHEHQFRCTICNYTVGSVLTELLQHIEKFHKSDTFKLVEEKMVENEPEVIRYYCASCGKGMRTLHDLLIHNKDHQNDLLCCDVCPKQTSTFSMLMTHYEEHTVPGHIHLQCQMCPLEFYHPTPLKFHYYIMHRHILNIPFECDLCQEVLFDDEERFLFHVQAHTCLNTEIKPNRPRMDVSKLTCEVCAQIFDSISKCKRHKYTEHRVRKNFERTCPICENTVTLKTISDHLTYHEKRKAYAYSAEFPNKVAPNKNNRLEVLADVVALSQQHLQTPKKPKADSWRTRRKLKMIVPDKPTRSLPKSKPTQPIPSTSISKPSTSYAPRPLIQINFKSRPTQMKCTKCDKFFFSSAEEHMKEHILPLQQSTESQAPSSADMFLEWNSGNEPPEEIVSIDLTSPPRNQPKDDGSYWVNETISRKRIEDTVESFADPNSIDYIQHCYGIDTPSYSYP</sequence>
<gene>
    <name evidence="10" type="ORF">CEUTPL_LOCUS3755</name>
</gene>
<dbReference type="PANTHER" id="PTHR16515">
    <property type="entry name" value="PR DOMAIN ZINC FINGER PROTEIN"/>
    <property type="match status" value="1"/>
</dbReference>
<keyword evidence="3" id="KW-0677">Repeat</keyword>
<evidence type="ECO:0000256" key="2">
    <source>
        <dbReference type="ARBA" id="ARBA00022723"/>
    </source>
</evidence>
<keyword evidence="6" id="KW-0539">Nucleus</keyword>
<protein>
    <recommendedName>
        <fullName evidence="9">C2H2-type domain-containing protein</fullName>
    </recommendedName>
</protein>
<evidence type="ECO:0000313" key="10">
    <source>
        <dbReference type="EMBL" id="CAG9763085.1"/>
    </source>
</evidence>
<accession>A0A9N9MIM2</accession>
<keyword evidence="2" id="KW-0479">Metal-binding</keyword>
<evidence type="ECO:0000256" key="1">
    <source>
        <dbReference type="ARBA" id="ARBA00004123"/>
    </source>
</evidence>
<dbReference type="GO" id="GO:0005634">
    <property type="term" value="C:nucleus"/>
    <property type="evidence" value="ECO:0007669"/>
    <property type="project" value="UniProtKB-SubCell"/>
</dbReference>
<evidence type="ECO:0000256" key="4">
    <source>
        <dbReference type="ARBA" id="ARBA00022771"/>
    </source>
</evidence>
<dbReference type="PANTHER" id="PTHR16515:SF66">
    <property type="entry name" value="C2H2-TYPE DOMAIN-CONTAINING PROTEIN"/>
    <property type="match status" value="1"/>
</dbReference>
<dbReference type="PROSITE" id="PS00028">
    <property type="entry name" value="ZINC_FINGER_C2H2_1"/>
    <property type="match status" value="3"/>
</dbReference>
<dbReference type="Proteomes" id="UP001152799">
    <property type="component" value="Chromosome 13"/>
</dbReference>
<dbReference type="SUPFAM" id="SSF57667">
    <property type="entry name" value="beta-beta-alpha zinc fingers"/>
    <property type="match status" value="1"/>
</dbReference>
<evidence type="ECO:0000256" key="3">
    <source>
        <dbReference type="ARBA" id="ARBA00022737"/>
    </source>
</evidence>
<dbReference type="PROSITE" id="PS50157">
    <property type="entry name" value="ZINC_FINGER_C2H2_2"/>
    <property type="match status" value="1"/>
</dbReference>
<dbReference type="GO" id="GO:0010468">
    <property type="term" value="P:regulation of gene expression"/>
    <property type="evidence" value="ECO:0007669"/>
    <property type="project" value="TreeGrafter"/>
</dbReference>
<feature type="compositionally biased region" description="Low complexity" evidence="8">
    <location>
        <begin position="349"/>
        <end position="366"/>
    </location>
</feature>
<dbReference type="Gene3D" id="3.30.160.60">
    <property type="entry name" value="Classic Zinc Finger"/>
    <property type="match status" value="2"/>
</dbReference>
<evidence type="ECO:0000256" key="7">
    <source>
        <dbReference type="PROSITE-ProRule" id="PRU00042"/>
    </source>
</evidence>
<feature type="region of interest" description="Disordered" evidence="8">
    <location>
        <begin position="341"/>
        <end position="366"/>
    </location>
</feature>
<evidence type="ECO:0000256" key="8">
    <source>
        <dbReference type="SAM" id="MobiDB-lite"/>
    </source>
</evidence>
<feature type="domain" description="C2H2-type" evidence="9">
    <location>
        <begin position="98"/>
        <end position="125"/>
    </location>
</feature>
<keyword evidence="5" id="KW-0862">Zinc</keyword>
<name>A0A9N9MIM2_9CUCU</name>
<keyword evidence="11" id="KW-1185">Reference proteome</keyword>
<comment type="subcellular location">
    <subcellularLocation>
        <location evidence="1">Nucleus</location>
    </subcellularLocation>
</comment>
<dbReference type="InterPro" id="IPR013087">
    <property type="entry name" value="Znf_C2H2_type"/>
</dbReference>
<dbReference type="InterPro" id="IPR036236">
    <property type="entry name" value="Znf_C2H2_sf"/>
</dbReference>
<dbReference type="GO" id="GO:0008270">
    <property type="term" value="F:zinc ion binding"/>
    <property type="evidence" value="ECO:0007669"/>
    <property type="project" value="UniProtKB-KW"/>
</dbReference>
<dbReference type="InterPro" id="IPR050331">
    <property type="entry name" value="Zinc_finger"/>
</dbReference>
<evidence type="ECO:0000256" key="6">
    <source>
        <dbReference type="ARBA" id="ARBA00023242"/>
    </source>
</evidence>
<dbReference type="OrthoDB" id="203599at2759"/>
<proteinExistence type="predicted"/>
<dbReference type="SMART" id="SM00355">
    <property type="entry name" value="ZnF_C2H2"/>
    <property type="match status" value="9"/>
</dbReference>
<evidence type="ECO:0000259" key="9">
    <source>
        <dbReference type="PROSITE" id="PS50157"/>
    </source>
</evidence>
<evidence type="ECO:0000256" key="5">
    <source>
        <dbReference type="ARBA" id="ARBA00022833"/>
    </source>
</evidence>
<dbReference type="EMBL" id="OU892289">
    <property type="protein sequence ID" value="CAG9763085.1"/>
    <property type="molecule type" value="Genomic_DNA"/>
</dbReference>
<feature type="region of interest" description="Disordered" evidence="8">
    <location>
        <begin position="427"/>
        <end position="456"/>
    </location>
</feature>
<organism evidence="10 11">
    <name type="scientific">Ceutorhynchus assimilis</name>
    <name type="common">cabbage seed weevil</name>
    <dbReference type="NCBI Taxonomy" id="467358"/>
    <lineage>
        <taxon>Eukaryota</taxon>
        <taxon>Metazoa</taxon>
        <taxon>Ecdysozoa</taxon>
        <taxon>Arthropoda</taxon>
        <taxon>Hexapoda</taxon>
        <taxon>Insecta</taxon>
        <taxon>Pterygota</taxon>
        <taxon>Neoptera</taxon>
        <taxon>Endopterygota</taxon>
        <taxon>Coleoptera</taxon>
        <taxon>Polyphaga</taxon>
        <taxon>Cucujiformia</taxon>
        <taxon>Curculionidae</taxon>
        <taxon>Ceutorhynchinae</taxon>
        <taxon>Ceutorhynchus</taxon>
    </lineage>
</organism>
<dbReference type="AlphaFoldDB" id="A0A9N9MIM2"/>
<reference evidence="10" key="1">
    <citation type="submission" date="2022-01" db="EMBL/GenBank/DDBJ databases">
        <authorList>
            <person name="King R."/>
        </authorList>
    </citation>
    <scope>NUCLEOTIDE SEQUENCE</scope>
</reference>
<keyword evidence="4 7" id="KW-0863">Zinc-finger</keyword>